<dbReference type="PANTHER" id="PTHR15451:SF19">
    <property type="entry name" value="ERGOSTEROL BIOSYNTHETIC PROTEIN 28 HOMOLOG"/>
    <property type="match status" value="1"/>
</dbReference>
<dbReference type="RefSeq" id="XP_056037209.1">
    <property type="nucleotide sequence ID" value="XM_056180196.1"/>
</dbReference>
<gene>
    <name evidence="14" type="primary">erg28</name>
    <name evidence="14" type="ORF">SOMG_01403</name>
</gene>
<keyword evidence="11" id="KW-1207">Sterol metabolism</keyword>
<evidence type="ECO:0000256" key="5">
    <source>
        <dbReference type="ARBA" id="ARBA00022824"/>
    </source>
</evidence>
<evidence type="ECO:0000256" key="6">
    <source>
        <dbReference type="ARBA" id="ARBA00022955"/>
    </source>
</evidence>
<organism evidence="14 15">
    <name type="scientific">Schizosaccharomyces osmophilus</name>
    <dbReference type="NCBI Taxonomy" id="2545709"/>
    <lineage>
        <taxon>Eukaryota</taxon>
        <taxon>Fungi</taxon>
        <taxon>Dikarya</taxon>
        <taxon>Ascomycota</taxon>
        <taxon>Taphrinomycotina</taxon>
        <taxon>Schizosaccharomycetes</taxon>
        <taxon>Schizosaccharomycetales</taxon>
        <taxon>Schizosaccharomycetaceae</taxon>
        <taxon>Schizosaccharomyces</taxon>
    </lineage>
</organism>
<evidence type="ECO:0000256" key="3">
    <source>
        <dbReference type="ARBA" id="ARBA00022516"/>
    </source>
</evidence>
<evidence type="ECO:0000256" key="13">
    <source>
        <dbReference type="SAM" id="Phobius"/>
    </source>
</evidence>
<dbReference type="GeneID" id="80874885"/>
<dbReference type="KEGG" id="som:SOMG_01403"/>
<dbReference type="Proteomes" id="UP001212411">
    <property type="component" value="Chromosome 1"/>
</dbReference>
<keyword evidence="5" id="KW-0256">Endoplasmic reticulum</keyword>
<proteinExistence type="inferred from homology"/>
<evidence type="ECO:0000256" key="2">
    <source>
        <dbReference type="ARBA" id="ARBA00005377"/>
    </source>
</evidence>
<dbReference type="GO" id="GO:0005789">
    <property type="term" value="C:endoplasmic reticulum membrane"/>
    <property type="evidence" value="ECO:0007669"/>
    <property type="project" value="UniProtKB-SubCell"/>
</dbReference>
<evidence type="ECO:0000313" key="15">
    <source>
        <dbReference type="Proteomes" id="UP001212411"/>
    </source>
</evidence>
<feature type="transmembrane region" description="Helical" evidence="13">
    <location>
        <begin position="22"/>
        <end position="39"/>
    </location>
</feature>
<accession>A0AAE9WCJ2</accession>
<dbReference type="GO" id="GO:0030674">
    <property type="term" value="F:protein-macromolecule adaptor activity"/>
    <property type="evidence" value="ECO:0007669"/>
    <property type="project" value="TreeGrafter"/>
</dbReference>
<keyword evidence="9" id="KW-0443">Lipid metabolism</keyword>
<protein>
    <submittedName>
        <fullName evidence="14">Erg28 protein</fullName>
    </submittedName>
</protein>
<name>A0AAE9WCJ2_9SCHI</name>
<feature type="transmembrane region" description="Helical" evidence="13">
    <location>
        <begin position="59"/>
        <end position="78"/>
    </location>
</feature>
<keyword evidence="4 13" id="KW-0812">Transmembrane</keyword>
<keyword evidence="8" id="KW-0756">Sterol biosynthesis</keyword>
<dbReference type="InterPro" id="IPR005352">
    <property type="entry name" value="Erg28"/>
</dbReference>
<dbReference type="Pfam" id="PF03694">
    <property type="entry name" value="Erg28"/>
    <property type="match status" value="1"/>
</dbReference>
<keyword evidence="12" id="KW-0753">Steroid metabolism</keyword>
<keyword evidence="15" id="KW-1185">Reference proteome</keyword>
<keyword evidence="6" id="KW-0752">Steroid biosynthesis</keyword>
<keyword evidence="3" id="KW-0444">Lipid biosynthesis</keyword>
<reference evidence="14 15" key="1">
    <citation type="journal article" date="2023" name="G3 (Bethesda)">
        <title>A high-quality reference genome for the fission yeast Schizosaccharomyces osmophilus.</title>
        <authorList>
            <person name="Jia G.S."/>
            <person name="Zhang W.C."/>
            <person name="Liang Y."/>
            <person name="Liu X.H."/>
            <person name="Rhind N."/>
            <person name="Pidoux A."/>
            <person name="Brysch-Herzberg M."/>
            <person name="Du L.L."/>
        </authorList>
    </citation>
    <scope>NUCLEOTIDE SEQUENCE [LARGE SCALE GENOMIC DNA]</scope>
    <source>
        <strain evidence="14 15">CBS 15793</strain>
    </source>
</reference>
<comment type="subcellular location">
    <subcellularLocation>
        <location evidence="1">Endoplasmic reticulum membrane</location>
        <topology evidence="1">Multi-pass membrane protein</topology>
    </subcellularLocation>
</comment>
<dbReference type="GO" id="GO:0016126">
    <property type="term" value="P:sterol biosynthetic process"/>
    <property type="evidence" value="ECO:0007669"/>
    <property type="project" value="UniProtKB-KW"/>
</dbReference>
<keyword evidence="7 13" id="KW-1133">Transmembrane helix</keyword>
<evidence type="ECO:0000256" key="11">
    <source>
        <dbReference type="ARBA" id="ARBA00023166"/>
    </source>
</evidence>
<feature type="transmembrane region" description="Helical" evidence="13">
    <location>
        <begin position="85"/>
        <end position="106"/>
    </location>
</feature>
<sequence length="142" mass="16126">MVFSTFASFVFNNLPEGTLAKWNLLVGFAAIFNTIQSYITPKLTKRVYSNSKEVNGLQGRTFGLWTFLSALIRIYCAYHMSSADIYFICQCTYYLASFHFLTEWLLFRSANMGAGLLSPIIVSTISIIWMAKEKQIYLGLLA</sequence>
<evidence type="ECO:0000256" key="8">
    <source>
        <dbReference type="ARBA" id="ARBA00023011"/>
    </source>
</evidence>
<evidence type="ECO:0000256" key="7">
    <source>
        <dbReference type="ARBA" id="ARBA00022989"/>
    </source>
</evidence>
<evidence type="ECO:0000256" key="12">
    <source>
        <dbReference type="ARBA" id="ARBA00023221"/>
    </source>
</evidence>
<dbReference type="PANTHER" id="PTHR15451">
    <property type="entry name" value="ERGOSTEROL BIOSYNTHETIC PROTEIN 28-RELATED"/>
    <property type="match status" value="1"/>
</dbReference>
<evidence type="ECO:0000256" key="9">
    <source>
        <dbReference type="ARBA" id="ARBA00023098"/>
    </source>
</evidence>
<comment type="similarity">
    <text evidence="2">Belongs to the ERG28 family.</text>
</comment>
<feature type="transmembrane region" description="Helical" evidence="13">
    <location>
        <begin position="112"/>
        <end position="131"/>
    </location>
</feature>
<evidence type="ECO:0000313" key="14">
    <source>
        <dbReference type="EMBL" id="WBW72966.1"/>
    </source>
</evidence>
<dbReference type="AlphaFoldDB" id="A0AAE9WCJ2"/>
<evidence type="ECO:0000256" key="10">
    <source>
        <dbReference type="ARBA" id="ARBA00023136"/>
    </source>
</evidence>
<evidence type="ECO:0000256" key="1">
    <source>
        <dbReference type="ARBA" id="ARBA00004477"/>
    </source>
</evidence>
<evidence type="ECO:0000256" key="4">
    <source>
        <dbReference type="ARBA" id="ARBA00022692"/>
    </source>
</evidence>
<dbReference type="EMBL" id="CP115611">
    <property type="protein sequence ID" value="WBW72966.1"/>
    <property type="molecule type" value="Genomic_DNA"/>
</dbReference>
<keyword evidence="10 13" id="KW-0472">Membrane</keyword>